<dbReference type="EMBL" id="CP097160">
    <property type="protein sequence ID" value="UQN14895.1"/>
    <property type="molecule type" value="Genomic_DNA"/>
</dbReference>
<name>A0ABY4MWU8_9MICO</name>
<evidence type="ECO:0000313" key="1">
    <source>
        <dbReference type="EMBL" id="UQN14895.1"/>
    </source>
</evidence>
<sequence>MTESTTKRRFGAIPIAIAAVAGLAVGAGVGFGIDAFTGPSTESERLASAVRGCTAEPGSAADVANFATITDANHLEYVADGEVEGGEGNAHYANMSCLLSSVGVGALEFPAILQGPYDLNFETDLATATVTGDDFDSATLTIELH</sequence>
<organism evidence="1">
    <name type="scientific">Gulosibacter sediminis</name>
    <dbReference type="NCBI Taxonomy" id="1729695"/>
    <lineage>
        <taxon>Bacteria</taxon>
        <taxon>Bacillati</taxon>
        <taxon>Actinomycetota</taxon>
        <taxon>Actinomycetes</taxon>
        <taxon>Micrococcales</taxon>
        <taxon>Microbacteriaceae</taxon>
        <taxon>Gulosibacter</taxon>
    </lineage>
</organism>
<proteinExistence type="predicted"/>
<reference evidence="1" key="1">
    <citation type="submission" date="2022-05" db="EMBL/GenBank/DDBJ databases">
        <title>Complete genome sequence of toluene-degrading Gulosibacter sediminis strain ACHW.36C.</title>
        <authorList>
            <person name="Wai A.C."/>
            <person name="Lai G.K."/>
            <person name="Griffin S.D."/>
            <person name="Leung F.C."/>
        </authorList>
    </citation>
    <scope>NUCLEOTIDE SEQUENCE [LARGE SCALE GENOMIC DNA]</scope>
    <source>
        <strain evidence="1">ACHW.36C</strain>
    </source>
</reference>
<gene>
    <name evidence="1" type="ORF">M3M28_00050</name>
</gene>
<accession>A0ABY4MWU8</accession>
<protein>
    <submittedName>
        <fullName evidence="1">Uncharacterized protein</fullName>
    </submittedName>
</protein>